<gene>
    <name evidence="1" type="ORF">Tcan_03959</name>
</gene>
<dbReference type="Proteomes" id="UP000031036">
    <property type="component" value="Unassembled WGS sequence"/>
</dbReference>
<organism evidence="1 2">
    <name type="scientific">Toxocara canis</name>
    <name type="common">Canine roundworm</name>
    <dbReference type="NCBI Taxonomy" id="6265"/>
    <lineage>
        <taxon>Eukaryota</taxon>
        <taxon>Metazoa</taxon>
        <taxon>Ecdysozoa</taxon>
        <taxon>Nematoda</taxon>
        <taxon>Chromadorea</taxon>
        <taxon>Rhabditida</taxon>
        <taxon>Spirurina</taxon>
        <taxon>Ascaridomorpha</taxon>
        <taxon>Ascaridoidea</taxon>
        <taxon>Toxocaridae</taxon>
        <taxon>Toxocara</taxon>
    </lineage>
</organism>
<dbReference type="AlphaFoldDB" id="A0A0B2UMG7"/>
<accession>A0A0B2UMG7</accession>
<comment type="caution">
    <text evidence="1">The sequence shown here is derived from an EMBL/GenBank/DDBJ whole genome shotgun (WGS) entry which is preliminary data.</text>
</comment>
<evidence type="ECO:0000313" key="2">
    <source>
        <dbReference type="Proteomes" id="UP000031036"/>
    </source>
</evidence>
<evidence type="ECO:0000313" key="1">
    <source>
        <dbReference type="EMBL" id="KHN72196.1"/>
    </source>
</evidence>
<name>A0A0B2UMG7_TOXCA</name>
<keyword evidence="2" id="KW-1185">Reference proteome</keyword>
<reference evidence="1 2" key="1">
    <citation type="submission" date="2014-11" db="EMBL/GenBank/DDBJ databases">
        <title>Genetic blueprint of the zoonotic pathogen Toxocara canis.</title>
        <authorList>
            <person name="Zhu X.-Q."/>
            <person name="Korhonen P.K."/>
            <person name="Cai H."/>
            <person name="Young N.D."/>
            <person name="Nejsum P."/>
            <person name="von Samson-Himmelstjerna G."/>
            <person name="Boag P.R."/>
            <person name="Tan P."/>
            <person name="Li Q."/>
            <person name="Min J."/>
            <person name="Yang Y."/>
            <person name="Wang X."/>
            <person name="Fang X."/>
            <person name="Hall R.S."/>
            <person name="Hofmann A."/>
            <person name="Sternberg P.W."/>
            <person name="Jex A.R."/>
            <person name="Gasser R.B."/>
        </authorList>
    </citation>
    <scope>NUCLEOTIDE SEQUENCE [LARGE SCALE GENOMIC DNA]</scope>
    <source>
        <strain evidence="1">PN_DK_2014</strain>
    </source>
</reference>
<protein>
    <submittedName>
        <fullName evidence="1">Uncharacterized protein</fullName>
    </submittedName>
</protein>
<dbReference type="EMBL" id="JPKZ01003284">
    <property type="protein sequence ID" value="KHN72196.1"/>
    <property type="molecule type" value="Genomic_DNA"/>
</dbReference>
<proteinExistence type="predicted"/>
<sequence length="64" mass="7527">MRSSEEKSAPFRQLFWLSKALKERIILKECSFKKEKSLQLELQQEKKTLSLLHQTVCNADGQFV</sequence>